<keyword evidence="1" id="KW-0472">Membrane</keyword>
<reference evidence="2 3" key="1">
    <citation type="submission" date="2016-10" db="EMBL/GenBank/DDBJ databases">
        <title>Paenibacillus species isolates.</title>
        <authorList>
            <person name="Beno S.M."/>
        </authorList>
    </citation>
    <scope>NUCLEOTIDE SEQUENCE [LARGE SCALE GENOMIC DNA]</scope>
    <source>
        <strain evidence="2 3">FSL H7-0744</strain>
    </source>
</reference>
<comment type="caution">
    <text evidence="2">The sequence shown here is derived from an EMBL/GenBank/DDBJ whole genome shotgun (WGS) entry which is preliminary data.</text>
</comment>
<sequence>MSKRKWIYCGIIVFIVLITSSGWLWYSHSRPEVRLSGEAAERKKLAESLRAKEKQVDFYFHEVNELIHELNQSELNDNPIKGEKDLHMEDQLVWDVLESEEYKAVLEEYNKHYGVISEYFIPKTETLGGFRYKVKESITEGYDLLPKYYGWTKALMNIDTKEFRDLNTLYNEHFGDVIPTAVISGTMEELIDIVNRSVKEGRDLLPEYYRY</sequence>
<dbReference type="RefSeq" id="WP_076112770.1">
    <property type="nucleotide sequence ID" value="NZ_MPTB01000030.1"/>
</dbReference>
<evidence type="ECO:0000256" key="1">
    <source>
        <dbReference type="SAM" id="Phobius"/>
    </source>
</evidence>
<name>A0ABX3H5Y2_PAEBO</name>
<keyword evidence="3" id="KW-1185">Reference proteome</keyword>
<evidence type="ECO:0000313" key="2">
    <source>
        <dbReference type="EMBL" id="OMD44791.1"/>
    </source>
</evidence>
<protein>
    <recommendedName>
        <fullName evidence="4">Deacetylase PdaC domain-containing protein</fullName>
    </recommendedName>
</protein>
<dbReference type="EMBL" id="MPTB01000030">
    <property type="protein sequence ID" value="OMD44791.1"/>
    <property type="molecule type" value="Genomic_DNA"/>
</dbReference>
<proteinExistence type="predicted"/>
<evidence type="ECO:0008006" key="4">
    <source>
        <dbReference type="Google" id="ProtNLM"/>
    </source>
</evidence>
<keyword evidence="1" id="KW-0812">Transmembrane</keyword>
<feature type="transmembrane region" description="Helical" evidence="1">
    <location>
        <begin position="7"/>
        <end position="26"/>
    </location>
</feature>
<keyword evidence="1" id="KW-1133">Transmembrane helix</keyword>
<organism evidence="2 3">
    <name type="scientific">Paenibacillus borealis</name>
    <dbReference type="NCBI Taxonomy" id="160799"/>
    <lineage>
        <taxon>Bacteria</taxon>
        <taxon>Bacillati</taxon>
        <taxon>Bacillota</taxon>
        <taxon>Bacilli</taxon>
        <taxon>Bacillales</taxon>
        <taxon>Paenibacillaceae</taxon>
        <taxon>Paenibacillus</taxon>
    </lineage>
</organism>
<evidence type="ECO:0000313" key="3">
    <source>
        <dbReference type="Proteomes" id="UP000187412"/>
    </source>
</evidence>
<dbReference type="Proteomes" id="UP000187412">
    <property type="component" value="Unassembled WGS sequence"/>
</dbReference>
<accession>A0ABX3H5Y2</accession>
<gene>
    <name evidence="2" type="ORF">BSK56_22100</name>
</gene>